<sequence length="253" mass="26604">MIDRMKFLGLTASAVALLAVSAHAQTRTVERTWSSTTYSNGTPMITGSGVVVEERRDIRAFDTLAIDGAVNVVVRQGAPSLTIRAEDNIIGLVETKRRDGELTFSTSGSFRTRKGITAFLTVPSLEKVRINASGDVRFDGWNAEAIALEIGGSGDIELGGSVRTVRALIGGSGDIDLAPARMSFVDADIEGSGAIHMGSVARLDATINGSGTIKAGNVGELDAVLSGSGEILYRSADRIVRESRNGSGRIARH</sequence>
<reference evidence="3 4" key="1">
    <citation type="submission" date="2021-08" db="EMBL/GenBank/DDBJ databases">
        <title>Comparative Genomics Analysis of the Genus Qipengyuania Reveals Extensive Genetic Diversity and Metabolic Versatility, Including the Description of Fifteen Novel Species.</title>
        <authorList>
            <person name="Liu Y."/>
        </authorList>
    </citation>
    <scope>NUCLEOTIDE SEQUENCE [LARGE SCALE GENOMIC DNA]</scope>
    <source>
        <strain evidence="3 4">1NDH13</strain>
    </source>
</reference>
<dbReference type="EMBL" id="CP081295">
    <property type="protein sequence ID" value="QZD90958.1"/>
    <property type="molecule type" value="Genomic_DNA"/>
</dbReference>
<evidence type="ECO:0000313" key="4">
    <source>
        <dbReference type="Proteomes" id="UP000824281"/>
    </source>
</evidence>
<evidence type="ECO:0000313" key="3">
    <source>
        <dbReference type="EMBL" id="QZD90958.1"/>
    </source>
</evidence>
<dbReference type="InterPro" id="IPR021255">
    <property type="entry name" value="DUF2807"/>
</dbReference>
<evidence type="ECO:0000256" key="1">
    <source>
        <dbReference type="SAM" id="SignalP"/>
    </source>
</evidence>
<organism evidence="3 4">
    <name type="scientific">Qipengyuania aurantiaca</name>
    <dbReference type="NCBI Taxonomy" id="2867233"/>
    <lineage>
        <taxon>Bacteria</taxon>
        <taxon>Pseudomonadati</taxon>
        <taxon>Pseudomonadota</taxon>
        <taxon>Alphaproteobacteria</taxon>
        <taxon>Sphingomonadales</taxon>
        <taxon>Erythrobacteraceae</taxon>
        <taxon>Qipengyuania</taxon>
    </lineage>
</organism>
<dbReference type="RefSeq" id="WP_221426417.1">
    <property type="nucleotide sequence ID" value="NZ_CP081295.1"/>
</dbReference>
<accession>A0ABX8ZTK5</accession>
<keyword evidence="4" id="KW-1185">Reference proteome</keyword>
<gene>
    <name evidence="3" type="ORF">K3148_06125</name>
</gene>
<feature type="signal peptide" evidence="1">
    <location>
        <begin position="1"/>
        <end position="24"/>
    </location>
</feature>
<name>A0ABX8ZTK5_9SPHN</name>
<dbReference type="Pfam" id="PF10988">
    <property type="entry name" value="DUF2807"/>
    <property type="match status" value="1"/>
</dbReference>
<proteinExistence type="predicted"/>
<evidence type="ECO:0000259" key="2">
    <source>
        <dbReference type="Pfam" id="PF10988"/>
    </source>
</evidence>
<keyword evidence="1" id="KW-0732">Signal</keyword>
<feature type="chain" id="PRO_5047428038" evidence="1">
    <location>
        <begin position="25"/>
        <end position="253"/>
    </location>
</feature>
<feature type="domain" description="Putative auto-transporter adhesin head GIN" evidence="2">
    <location>
        <begin position="60"/>
        <end position="233"/>
    </location>
</feature>
<dbReference type="Proteomes" id="UP000824281">
    <property type="component" value="Chromosome"/>
</dbReference>
<dbReference type="Gene3D" id="2.160.20.120">
    <property type="match status" value="1"/>
</dbReference>
<protein>
    <submittedName>
        <fullName evidence="3">DUF2807 domain-containing protein</fullName>
    </submittedName>
</protein>